<comment type="caution">
    <text evidence="3">The sequence shown here is derived from an EMBL/GenBank/DDBJ whole genome shotgun (WGS) entry which is preliminary data.</text>
</comment>
<evidence type="ECO:0000259" key="2">
    <source>
        <dbReference type="SMART" id="SM00903"/>
    </source>
</evidence>
<proteinExistence type="predicted"/>
<reference evidence="3 4" key="1">
    <citation type="submission" date="2019-12" db="EMBL/GenBank/DDBJ databases">
        <title>Genomic-based taxomic classification of the family Erythrobacteraceae.</title>
        <authorList>
            <person name="Xu L."/>
        </authorList>
    </citation>
    <scope>NUCLEOTIDE SEQUENCE [LARGE SCALE GENOMIC DNA]</scope>
    <source>
        <strain evidence="3 4">KCTC 52259</strain>
    </source>
</reference>
<accession>A0A6L7GGV9</accession>
<dbReference type="PANTHER" id="PTHR30466">
    <property type="entry name" value="FLAVIN REDUCTASE"/>
    <property type="match status" value="1"/>
</dbReference>
<feature type="domain" description="Flavin reductase like" evidence="2">
    <location>
        <begin position="22"/>
        <end position="170"/>
    </location>
</feature>
<dbReference type="SUPFAM" id="SSF50475">
    <property type="entry name" value="FMN-binding split barrel"/>
    <property type="match status" value="1"/>
</dbReference>
<dbReference type="GO" id="GO:0042602">
    <property type="term" value="F:riboflavin reductase (NADPH) activity"/>
    <property type="evidence" value="ECO:0007669"/>
    <property type="project" value="TreeGrafter"/>
</dbReference>
<dbReference type="AlphaFoldDB" id="A0A6L7GGV9"/>
<keyword evidence="4" id="KW-1185">Reference proteome</keyword>
<sequence>MNDLPPQSDAQGLLSDRLRKAMRRMPGPVSLVTTHDPADDAPAGMAASAVIPVSMEPPSMLVAVNRQSRCHAAIEANGKFCINLLATDQAHLVKTFATSALREERFNQAEWEYSGSIPFLPAAIACIFCDVHTTLVHGTHELFIGNAYDVRLRDADGLDPLGWMEGGFARFGAMD</sequence>
<gene>
    <name evidence="3" type="ORF">GRI44_08280</name>
</gene>
<keyword evidence="1" id="KW-0560">Oxidoreductase</keyword>
<evidence type="ECO:0000313" key="3">
    <source>
        <dbReference type="EMBL" id="MXP14745.1"/>
    </source>
</evidence>
<dbReference type="Pfam" id="PF01613">
    <property type="entry name" value="Flavin_Reduct"/>
    <property type="match status" value="1"/>
</dbReference>
<dbReference type="PANTHER" id="PTHR30466:SF1">
    <property type="entry name" value="FMN REDUCTASE (NADH) RUTF"/>
    <property type="match status" value="1"/>
</dbReference>
<dbReference type="EMBL" id="WTYU01000001">
    <property type="protein sequence ID" value="MXP14745.1"/>
    <property type="molecule type" value="Genomic_DNA"/>
</dbReference>
<evidence type="ECO:0000313" key="4">
    <source>
        <dbReference type="Proteomes" id="UP000473531"/>
    </source>
</evidence>
<dbReference type="GO" id="GO:0010181">
    <property type="term" value="F:FMN binding"/>
    <property type="evidence" value="ECO:0007669"/>
    <property type="project" value="InterPro"/>
</dbReference>
<dbReference type="InterPro" id="IPR050268">
    <property type="entry name" value="NADH-dep_flavin_reductase"/>
</dbReference>
<organism evidence="3 4">
    <name type="scientific">Allopontixanthobacter confluentis</name>
    <dbReference type="NCBI Taxonomy" id="1849021"/>
    <lineage>
        <taxon>Bacteria</taxon>
        <taxon>Pseudomonadati</taxon>
        <taxon>Pseudomonadota</taxon>
        <taxon>Alphaproteobacteria</taxon>
        <taxon>Sphingomonadales</taxon>
        <taxon>Erythrobacteraceae</taxon>
        <taxon>Allopontixanthobacter</taxon>
    </lineage>
</organism>
<dbReference type="OrthoDB" id="9789254at2"/>
<dbReference type="SMART" id="SM00903">
    <property type="entry name" value="Flavin_Reduct"/>
    <property type="match status" value="1"/>
</dbReference>
<evidence type="ECO:0000256" key="1">
    <source>
        <dbReference type="ARBA" id="ARBA00023002"/>
    </source>
</evidence>
<name>A0A6L7GGV9_9SPHN</name>
<dbReference type="RefSeq" id="WP_160601074.1">
    <property type="nucleotide sequence ID" value="NZ_WTYU01000001.1"/>
</dbReference>
<dbReference type="InterPro" id="IPR002563">
    <property type="entry name" value="Flavin_Rdtase-like_dom"/>
</dbReference>
<dbReference type="InterPro" id="IPR012349">
    <property type="entry name" value="Split_barrel_FMN-bd"/>
</dbReference>
<dbReference type="Gene3D" id="2.30.110.10">
    <property type="entry name" value="Electron Transport, Fmn-binding Protein, Chain A"/>
    <property type="match status" value="1"/>
</dbReference>
<protein>
    <submittedName>
        <fullName evidence="3">Flavin reductase</fullName>
    </submittedName>
</protein>
<dbReference type="Proteomes" id="UP000473531">
    <property type="component" value="Unassembled WGS sequence"/>
</dbReference>